<comment type="caution">
    <text evidence="1">The sequence shown here is derived from an EMBL/GenBank/DDBJ whole genome shotgun (WGS) entry which is preliminary data.</text>
</comment>
<dbReference type="AlphaFoldDB" id="A0A8H3HFS8"/>
<sequence>MDDSFVFMLKPYTLECVYVSDSIAGVLGQPRSLGHNITELLVEGEADFVIRTLRTAVGGNKAAIILYLQFLDGQNGNYIPCQMAFSVAGNVIIGSVSLASLDTIGTTVRDQSAEEIIIASTELTSHPGVVGRPANNWTRTRLPRTALLLDRFTLNCDIIYCSNNMILSETCVGARGGFFKYVVERDLDSVRSFLRNLKQSGLKVDSPTNVGFVYHTFSLCVAGRDFVALSGEIRVSAVGIASSDGLILVLKREP</sequence>
<name>A0A8H3HFS8_9AGAM</name>
<evidence type="ECO:0008006" key="3">
    <source>
        <dbReference type="Google" id="ProtNLM"/>
    </source>
</evidence>
<gene>
    <name evidence="1" type="ORF">RDB_LOCUS153197</name>
</gene>
<proteinExistence type="predicted"/>
<dbReference type="Proteomes" id="UP000663831">
    <property type="component" value="Unassembled WGS sequence"/>
</dbReference>
<protein>
    <recommendedName>
        <fullName evidence="3">PAS domain-containing protein</fullName>
    </recommendedName>
</protein>
<reference evidence="1" key="1">
    <citation type="submission" date="2021-01" db="EMBL/GenBank/DDBJ databases">
        <authorList>
            <person name="Kaushik A."/>
        </authorList>
    </citation>
    <scope>NUCLEOTIDE SEQUENCE</scope>
    <source>
        <strain evidence="1">AG3-1AP</strain>
    </source>
</reference>
<dbReference type="EMBL" id="CAJMWV010007173">
    <property type="protein sequence ID" value="CAE6527308.1"/>
    <property type="molecule type" value="Genomic_DNA"/>
</dbReference>
<organism evidence="1 2">
    <name type="scientific">Rhizoctonia solani</name>
    <dbReference type="NCBI Taxonomy" id="456999"/>
    <lineage>
        <taxon>Eukaryota</taxon>
        <taxon>Fungi</taxon>
        <taxon>Dikarya</taxon>
        <taxon>Basidiomycota</taxon>
        <taxon>Agaricomycotina</taxon>
        <taxon>Agaricomycetes</taxon>
        <taxon>Cantharellales</taxon>
        <taxon>Ceratobasidiaceae</taxon>
        <taxon>Rhizoctonia</taxon>
    </lineage>
</organism>
<accession>A0A8H3HFS8</accession>
<evidence type="ECO:0000313" key="2">
    <source>
        <dbReference type="Proteomes" id="UP000663831"/>
    </source>
</evidence>
<evidence type="ECO:0000313" key="1">
    <source>
        <dbReference type="EMBL" id="CAE6527308.1"/>
    </source>
</evidence>